<dbReference type="Proteomes" id="UP000466130">
    <property type="component" value="Unassembled WGS sequence"/>
</dbReference>
<evidence type="ECO:0000313" key="2">
    <source>
        <dbReference type="Proteomes" id="UP000466130"/>
    </source>
</evidence>
<organism evidence="1 2">
    <name type="scientific">Vreelandella piezotolerans</name>
    <dbReference type="NCBI Taxonomy" id="2609667"/>
    <lineage>
        <taxon>Bacteria</taxon>
        <taxon>Pseudomonadati</taxon>
        <taxon>Pseudomonadota</taxon>
        <taxon>Gammaproteobacteria</taxon>
        <taxon>Oceanospirillales</taxon>
        <taxon>Halomonadaceae</taxon>
        <taxon>Vreelandella</taxon>
    </lineage>
</organism>
<proteinExistence type="predicted"/>
<sequence>MRSSDAIAMLAHQVRTLLIQAPTSALPMNYQQVANALGLTPPRTIARVTQALEQLMEQDVAAGRPMIAALVISRRGDDIPATGFFQKAVALGRFPNDPAQHRRRYVEEREQALRAR</sequence>
<keyword evidence="2" id="KW-1185">Reference proteome</keyword>
<gene>
    <name evidence="1" type="ORF">F1978_05245</name>
</gene>
<accession>A0ABQ6XC98</accession>
<protein>
    <submittedName>
        <fullName evidence="1">Uncharacterized protein</fullName>
    </submittedName>
</protein>
<comment type="caution">
    <text evidence="1">The sequence shown here is derived from an EMBL/GenBank/DDBJ whole genome shotgun (WGS) entry which is preliminary data.</text>
</comment>
<reference evidence="1 2" key="1">
    <citation type="submission" date="2019-09" db="EMBL/GenBank/DDBJ databases">
        <title>The Halomonas whole genome shotgun (WGS).</title>
        <authorList>
            <person name="Xie Z."/>
        </authorList>
    </citation>
    <scope>NUCLEOTIDE SEQUENCE [LARGE SCALE GENOMIC DNA]</scope>
    <source>
        <strain evidence="1 2">NBT06E8</strain>
    </source>
</reference>
<name>A0ABQ6XC98_9GAMM</name>
<dbReference type="EMBL" id="VWRT01000002">
    <property type="protein sequence ID" value="KAE8439624.1"/>
    <property type="molecule type" value="Genomic_DNA"/>
</dbReference>
<dbReference type="RefSeq" id="WP_153842686.1">
    <property type="nucleotide sequence ID" value="NZ_CP048602.1"/>
</dbReference>
<evidence type="ECO:0000313" key="1">
    <source>
        <dbReference type="EMBL" id="KAE8439624.1"/>
    </source>
</evidence>